<dbReference type="PATRIC" id="fig|70996.4.peg.1982"/>
<evidence type="ECO:0000313" key="1">
    <source>
        <dbReference type="EMBL" id="KPL81148.1"/>
    </source>
</evidence>
<accession>A0A0P6XDX7</accession>
<dbReference type="AlphaFoldDB" id="A0A0P6XDX7"/>
<organism evidence="1 2">
    <name type="scientific">Herpetosiphon geysericola</name>
    <dbReference type="NCBI Taxonomy" id="70996"/>
    <lineage>
        <taxon>Bacteria</taxon>
        <taxon>Bacillati</taxon>
        <taxon>Chloroflexota</taxon>
        <taxon>Chloroflexia</taxon>
        <taxon>Herpetosiphonales</taxon>
        <taxon>Herpetosiphonaceae</taxon>
        <taxon>Herpetosiphon</taxon>
    </lineage>
</organism>
<proteinExistence type="predicted"/>
<dbReference type="OrthoDB" id="7944398at2"/>
<dbReference type="Gene3D" id="3.60.40.10">
    <property type="entry name" value="PPM-type phosphatase domain"/>
    <property type="match status" value="1"/>
</dbReference>
<protein>
    <recommendedName>
        <fullName evidence="3">PPM-type phosphatase domain-containing protein</fullName>
    </recommendedName>
</protein>
<dbReference type="InterPro" id="IPR036457">
    <property type="entry name" value="PPM-type-like_dom_sf"/>
</dbReference>
<name>A0A0P6XDX7_9CHLR</name>
<evidence type="ECO:0000313" key="2">
    <source>
        <dbReference type="Proteomes" id="UP000050277"/>
    </source>
</evidence>
<reference evidence="1 2" key="1">
    <citation type="submission" date="2015-07" db="EMBL/GenBank/DDBJ databases">
        <title>Whole genome sequence of Herpetosiphon geysericola DSM 7119.</title>
        <authorList>
            <person name="Hemp J."/>
            <person name="Ward L.M."/>
            <person name="Pace L.A."/>
            <person name="Fischer W.W."/>
        </authorList>
    </citation>
    <scope>NUCLEOTIDE SEQUENCE [LARGE SCALE GENOMIC DNA]</scope>
    <source>
        <strain evidence="1 2">DSM 7119</strain>
    </source>
</reference>
<evidence type="ECO:0008006" key="3">
    <source>
        <dbReference type="Google" id="ProtNLM"/>
    </source>
</evidence>
<dbReference type="RefSeq" id="WP_054536397.1">
    <property type="nucleotide sequence ID" value="NZ_LGKP01000035.1"/>
</dbReference>
<dbReference type="SUPFAM" id="SSF81606">
    <property type="entry name" value="PP2C-like"/>
    <property type="match status" value="1"/>
</dbReference>
<dbReference type="STRING" id="70996.SE18_20830"/>
<gene>
    <name evidence="1" type="ORF">SE18_20830</name>
</gene>
<dbReference type="EMBL" id="LGKP01000035">
    <property type="protein sequence ID" value="KPL81148.1"/>
    <property type="molecule type" value="Genomic_DNA"/>
</dbReference>
<keyword evidence="2" id="KW-1185">Reference proteome</keyword>
<sequence>MTTYTWLGHNQPHLDTLFVHDLGSMVFASFGGVTAQGAHKNEDAAAIFIDPAGAWELALVIDAHHSAQSAQLILNTVVEAESQLRDCLNQPLNQAFFSLDRALLDLFRSNSFRARCATIQGEASCLFVARKDEYVWYWAVGDCIGYIFHPSIARLGEMQLNQRRFYEWIGNVNTWDGVLPSYSTGIRLLQPGLTTMMLTSDGLLECGKRPFEQPTTLYNTVCWQHSTLPRAARALLERVQTEGGRDSATVILWQFDSTWAGMNRDFR</sequence>
<comment type="caution">
    <text evidence="1">The sequence shown here is derived from an EMBL/GenBank/DDBJ whole genome shotgun (WGS) entry which is preliminary data.</text>
</comment>
<dbReference type="Proteomes" id="UP000050277">
    <property type="component" value="Unassembled WGS sequence"/>
</dbReference>